<organism evidence="1">
    <name type="scientific">marine sediment metagenome</name>
    <dbReference type="NCBI Taxonomy" id="412755"/>
    <lineage>
        <taxon>unclassified sequences</taxon>
        <taxon>metagenomes</taxon>
        <taxon>ecological metagenomes</taxon>
    </lineage>
</organism>
<protein>
    <recommendedName>
        <fullName evidence="2">Peptidase S8/S53 domain-containing protein</fullName>
    </recommendedName>
</protein>
<evidence type="ECO:0008006" key="2">
    <source>
        <dbReference type="Google" id="ProtNLM"/>
    </source>
</evidence>
<reference evidence="1" key="1">
    <citation type="journal article" date="2014" name="Front. Microbiol.">
        <title>High frequency of phylogenetically diverse reductive dehalogenase-homologous genes in deep subseafloor sedimentary metagenomes.</title>
        <authorList>
            <person name="Kawai M."/>
            <person name="Futagami T."/>
            <person name="Toyoda A."/>
            <person name="Takaki Y."/>
            <person name="Nishi S."/>
            <person name="Hori S."/>
            <person name="Arai W."/>
            <person name="Tsubouchi T."/>
            <person name="Morono Y."/>
            <person name="Uchiyama I."/>
            <person name="Ito T."/>
            <person name="Fujiyama A."/>
            <person name="Inagaki F."/>
            <person name="Takami H."/>
        </authorList>
    </citation>
    <scope>NUCLEOTIDE SEQUENCE</scope>
    <source>
        <strain evidence="1">Expedition CK06-06</strain>
    </source>
</reference>
<feature type="non-terminal residue" evidence="1">
    <location>
        <position position="1"/>
    </location>
</feature>
<dbReference type="AlphaFoldDB" id="X1QNS8"/>
<dbReference type="EMBL" id="BARV01040293">
    <property type="protein sequence ID" value="GAI52630.1"/>
    <property type="molecule type" value="Genomic_DNA"/>
</dbReference>
<proteinExistence type="predicted"/>
<gene>
    <name evidence="1" type="ORF">S06H3_61444</name>
</gene>
<name>X1QNS8_9ZZZZ</name>
<sequence length="170" mass="18941">FYNSGGVYVTSAGNSGHRHYSSTYNRSTDNVTVNGTDYYVHDYGGGDIGNTFNFPAGWGFLPVFQWNDLWGSSANDFDLYMMRQSDDEVLASSTNVQSGNGNPWEAFYWANHSNYYPDYDGNSVTVYLAVIEDNLVSQPSSMKLDYIAYGGSPEYVTFEDSVIGHEAVEE</sequence>
<evidence type="ECO:0000313" key="1">
    <source>
        <dbReference type="EMBL" id="GAI52630.1"/>
    </source>
</evidence>
<comment type="caution">
    <text evidence="1">The sequence shown here is derived from an EMBL/GenBank/DDBJ whole genome shotgun (WGS) entry which is preliminary data.</text>
</comment>
<feature type="non-terminal residue" evidence="1">
    <location>
        <position position="170"/>
    </location>
</feature>
<accession>X1QNS8</accession>